<gene>
    <name evidence="16" type="ORF">HXL70_02820</name>
</gene>
<dbReference type="InterPro" id="IPR005467">
    <property type="entry name" value="His_kinase_dom"/>
</dbReference>
<evidence type="ECO:0000256" key="3">
    <source>
        <dbReference type="ARBA" id="ARBA00004314"/>
    </source>
</evidence>
<evidence type="ECO:0000256" key="5">
    <source>
        <dbReference type="ARBA" id="ARBA00022475"/>
    </source>
</evidence>
<evidence type="ECO:0000256" key="1">
    <source>
        <dbReference type="ARBA" id="ARBA00000085"/>
    </source>
</evidence>
<evidence type="ECO:0000256" key="7">
    <source>
        <dbReference type="ARBA" id="ARBA00022679"/>
    </source>
</evidence>
<dbReference type="PRINTS" id="PR00344">
    <property type="entry name" value="BCTRLSENSOR"/>
</dbReference>
<keyword evidence="10" id="KW-0067">ATP-binding</keyword>
<feature type="region of interest" description="Disordered" evidence="13">
    <location>
        <begin position="584"/>
        <end position="664"/>
    </location>
</feature>
<dbReference type="CDD" id="cd00082">
    <property type="entry name" value="HisKA"/>
    <property type="match status" value="1"/>
</dbReference>
<dbReference type="PANTHER" id="PTHR45453:SF1">
    <property type="entry name" value="PHOSPHATE REGULON SENSOR PROTEIN PHOR"/>
    <property type="match status" value="1"/>
</dbReference>
<dbReference type="FunFam" id="3.30.565.10:FF:000023">
    <property type="entry name" value="PAS domain-containing sensor histidine kinase"/>
    <property type="match status" value="1"/>
</dbReference>
<dbReference type="GO" id="GO:0000155">
    <property type="term" value="F:phosphorelay sensor kinase activity"/>
    <property type="evidence" value="ECO:0007669"/>
    <property type="project" value="InterPro"/>
</dbReference>
<keyword evidence="6" id="KW-0597">Phosphoprotein</keyword>
<proteinExistence type="predicted"/>
<dbReference type="SMART" id="SM00388">
    <property type="entry name" value="HisKA"/>
    <property type="match status" value="1"/>
</dbReference>
<evidence type="ECO:0000256" key="4">
    <source>
        <dbReference type="ARBA" id="ARBA00012438"/>
    </source>
</evidence>
<dbReference type="InterPro" id="IPR036890">
    <property type="entry name" value="HATPase_C_sf"/>
</dbReference>
<name>A0A930B7P5_9FIRM</name>
<dbReference type="Pfam" id="PF13188">
    <property type="entry name" value="PAS_8"/>
    <property type="match status" value="1"/>
</dbReference>
<dbReference type="Pfam" id="PF02518">
    <property type="entry name" value="HATPase_c"/>
    <property type="match status" value="1"/>
</dbReference>
<evidence type="ECO:0000256" key="9">
    <source>
        <dbReference type="ARBA" id="ARBA00022777"/>
    </source>
</evidence>
<feature type="transmembrane region" description="Helical" evidence="14">
    <location>
        <begin position="9"/>
        <end position="29"/>
    </location>
</feature>
<evidence type="ECO:0000256" key="13">
    <source>
        <dbReference type="SAM" id="MobiDB-lite"/>
    </source>
</evidence>
<keyword evidence="8" id="KW-0547">Nucleotide-binding</keyword>
<dbReference type="EMBL" id="JABZMK010000007">
    <property type="protein sequence ID" value="MBF1128961.1"/>
    <property type="molecule type" value="Genomic_DNA"/>
</dbReference>
<dbReference type="Gene3D" id="3.30.450.20">
    <property type="entry name" value="PAS domain"/>
    <property type="match status" value="1"/>
</dbReference>
<evidence type="ECO:0000256" key="8">
    <source>
        <dbReference type="ARBA" id="ARBA00022741"/>
    </source>
</evidence>
<evidence type="ECO:0000256" key="6">
    <source>
        <dbReference type="ARBA" id="ARBA00022553"/>
    </source>
</evidence>
<keyword evidence="14" id="KW-0812">Transmembrane</keyword>
<reference evidence="16" key="1">
    <citation type="submission" date="2020-04" db="EMBL/GenBank/DDBJ databases">
        <title>Deep metagenomics examines the oral microbiome during advanced dental caries in children, revealing novel taxa and co-occurrences with host molecules.</title>
        <authorList>
            <person name="Baker J.L."/>
            <person name="Morton J.T."/>
            <person name="Dinis M."/>
            <person name="Alvarez R."/>
            <person name="Tran N.C."/>
            <person name="Knight R."/>
            <person name="Edlund A."/>
        </authorList>
    </citation>
    <scope>NUCLEOTIDE SEQUENCE</scope>
    <source>
        <strain evidence="16">JCVI_32_bin.14</strain>
    </source>
</reference>
<dbReference type="GO" id="GO:0004721">
    <property type="term" value="F:phosphoprotein phosphatase activity"/>
    <property type="evidence" value="ECO:0007669"/>
    <property type="project" value="TreeGrafter"/>
</dbReference>
<dbReference type="SUPFAM" id="SSF55874">
    <property type="entry name" value="ATPase domain of HSP90 chaperone/DNA topoisomerase II/histidine kinase"/>
    <property type="match status" value="1"/>
</dbReference>
<dbReference type="PROSITE" id="PS50109">
    <property type="entry name" value="HIS_KIN"/>
    <property type="match status" value="1"/>
</dbReference>
<keyword evidence="7" id="KW-0808">Transferase</keyword>
<feature type="domain" description="Histidine kinase" evidence="15">
    <location>
        <begin position="352"/>
        <end position="568"/>
    </location>
</feature>
<evidence type="ECO:0000256" key="14">
    <source>
        <dbReference type="SAM" id="Phobius"/>
    </source>
</evidence>
<evidence type="ECO:0000313" key="16">
    <source>
        <dbReference type="EMBL" id="MBF1128961.1"/>
    </source>
</evidence>
<accession>A0A930B7P5</accession>
<dbReference type="Pfam" id="PF00512">
    <property type="entry name" value="HisKA"/>
    <property type="match status" value="1"/>
</dbReference>
<feature type="compositionally biased region" description="Basic and acidic residues" evidence="13">
    <location>
        <begin position="584"/>
        <end position="596"/>
    </location>
</feature>
<keyword evidence="14" id="KW-1133">Transmembrane helix</keyword>
<dbReference type="GO" id="GO:0005524">
    <property type="term" value="F:ATP binding"/>
    <property type="evidence" value="ECO:0007669"/>
    <property type="project" value="UniProtKB-KW"/>
</dbReference>
<keyword evidence="11" id="KW-0902">Two-component regulatory system</keyword>
<evidence type="ECO:0000256" key="10">
    <source>
        <dbReference type="ARBA" id="ARBA00022840"/>
    </source>
</evidence>
<keyword evidence="5" id="KW-1003">Cell membrane</keyword>
<dbReference type="InterPro" id="IPR003661">
    <property type="entry name" value="HisK_dim/P_dom"/>
</dbReference>
<dbReference type="InterPro" id="IPR035965">
    <property type="entry name" value="PAS-like_dom_sf"/>
</dbReference>
<dbReference type="InterPro" id="IPR000014">
    <property type="entry name" value="PAS"/>
</dbReference>
<dbReference type="InterPro" id="IPR050351">
    <property type="entry name" value="BphY/WalK/GraS-like"/>
</dbReference>
<dbReference type="PANTHER" id="PTHR45453">
    <property type="entry name" value="PHOSPHATE REGULON SENSOR PROTEIN PHOR"/>
    <property type="match status" value="1"/>
</dbReference>
<dbReference type="EC" id="2.7.13.3" evidence="4"/>
<dbReference type="Gene3D" id="1.10.287.130">
    <property type="match status" value="1"/>
</dbReference>
<dbReference type="Proteomes" id="UP000757890">
    <property type="component" value="Unassembled WGS sequence"/>
</dbReference>
<evidence type="ECO:0000259" key="15">
    <source>
        <dbReference type="PROSITE" id="PS50109"/>
    </source>
</evidence>
<evidence type="ECO:0000256" key="12">
    <source>
        <dbReference type="ARBA" id="ARBA00023136"/>
    </source>
</evidence>
<dbReference type="GO" id="GO:0045121">
    <property type="term" value="C:membrane raft"/>
    <property type="evidence" value="ECO:0007669"/>
    <property type="project" value="UniProtKB-SubCell"/>
</dbReference>
<comment type="subcellular location">
    <subcellularLocation>
        <location evidence="2">Cell membrane</location>
    </subcellularLocation>
    <subcellularLocation>
        <location evidence="3">Membrane raft</location>
        <topology evidence="3">Multi-pass membrane protein</topology>
    </subcellularLocation>
</comment>
<dbReference type="SUPFAM" id="SSF55785">
    <property type="entry name" value="PYP-like sensor domain (PAS domain)"/>
    <property type="match status" value="1"/>
</dbReference>
<keyword evidence="9" id="KW-0418">Kinase</keyword>
<keyword evidence="12 14" id="KW-0472">Membrane</keyword>
<feature type="compositionally biased region" description="Basic residues" evidence="13">
    <location>
        <begin position="623"/>
        <end position="639"/>
    </location>
</feature>
<protein>
    <recommendedName>
        <fullName evidence="4">histidine kinase</fullName>
        <ecNumber evidence="4">2.7.13.3</ecNumber>
    </recommendedName>
</protein>
<feature type="compositionally biased region" description="Basic and acidic residues" evidence="13">
    <location>
        <begin position="640"/>
        <end position="657"/>
    </location>
</feature>
<evidence type="ECO:0000256" key="2">
    <source>
        <dbReference type="ARBA" id="ARBA00004236"/>
    </source>
</evidence>
<dbReference type="SUPFAM" id="SSF47384">
    <property type="entry name" value="Homodimeric domain of signal transducing histidine kinase"/>
    <property type="match status" value="1"/>
</dbReference>
<dbReference type="InterPro" id="IPR004358">
    <property type="entry name" value="Sig_transdc_His_kin-like_C"/>
</dbReference>
<dbReference type="InterPro" id="IPR003594">
    <property type="entry name" value="HATPase_dom"/>
</dbReference>
<feature type="compositionally biased region" description="Acidic residues" evidence="13">
    <location>
        <begin position="598"/>
        <end position="609"/>
    </location>
</feature>
<evidence type="ECO:0000256" key="11">
    <source>
        <dbReference type="ARBA" id="ARBA00023012"/>
    </source>
</evidence>
<dbReference type="InterPro" id="IPR036097">
    <property type="entry name" value="HisK_dim/P_sf"/>
</dbReference>
<dbReference type="SMART" id="SM00387">
    <property type="entry name" value="HATPase_c"/>
    <property type="match status" value="1"/>
</dbReference>
<comment type="caution">
    <text evidence="16">The sequence shown here is derived from an EMBL/GenBank/DDBJ whole genome shotgun (WGS) entry which is preliminary data.</text>
</comment>
<comment type="catalytic activity">
    <reaction evidence="1">
        <text>ATP + protein L-histidine = ADP + protein N-phospho-L-histidine.</text>
        <dbReference type="EC" id="2.7.13.3"/>
    </reaction>
</comment>
<sequence>MRARIHKSLLMMGVISVALAFLLAIILHYQSMQEQADRELARVAQTAAAAVSMEKAPESKAYLDAIYDGNNKDIHIVWLTDKGSILYDTDETLGRNYLEMPEVRQAIREGSGEVVHKSSDEHPKSYVAYRTADDTILRFSKSKTISFFVASDFIPEVLLFLLVFSVGCLAAAEHETNRILSPVRGLGNIIQDIMAGKEIGRLPDEYEELMPLINKVEEQHDEIENYLEDIEEERNTTRTILDTISDGIILLNSRKEIVDYNERVKEIFHVEKDKRFRRISFLYHDEDFLRAVGRAYRSERSREYTMTLFGNPFRMTTAKTELTDGEEGLLLVLSDMTANYMAERMRREFSANVSHELKTPLTSISGFAEIISSGMYQSEEDLKVFGRRILDESHRMMSLIDTIMHLSKVEETETTIKWKPVEVAGLVRYAAELIKPQADKKNIVVELDMEPVHVYGNAALLSELAMNLLDNAVKYNHEGGHVMVKLAAENGEMVMTVSDTGIGIPADKQNRIFERFYRAEESRNKFTGGSGLGLAICKHIVEKHKGSLTISSTEGEGATFIVTLPAMSESDVSVETDNDILAKQEAADGESGKLAEMEAAEEAAEEMTEGSDAADNTEEKELLKRKKEKKRKKAKKRKAKDAEQAEKQKTAKEEKTGKTSKAKK</sequence>
<dbReference type="AlphaFoldDB" id="A0A930B7P5"/>
<dbReference type="CDD" id="cd00075">
    <property type="entry name" value="HATPase"/>
    <property type="match status" value="1"/>
</dbReference>
<evidence type="ECO:0000313" key="17">
    <source>
        <dbReference type="Proteomes" id="UP000757890"/>
    </source>
</evidence>
<dbReference type="Gene3D" id="3.30.565.10">
    <property type="entry name" value="Histidine kinase-like ATPase, C-terminal domain"/>
    <property type="match status" value="1"/>
</dbReference>
<dbReference type="FunFam" id="1.10.287.130:FF:000001">
    <property type="entry name" value="Two-component sensor histidine kinase"/>
    <property type="match status" value="1"/>
</dbReference>
<organism evidence="16 17">
    <name type="scientific">Dialister invisus</name>
    <dbReference type="NCBI Taxonomy" id="218538"/>
    <lineage>
        <taxon>Bacteria</taxon>
        <taxon>Bacillati</taxon>
        <taxon>Bacillota</taxon>
        <taxon>Negativicutes</taxon>
        <taxon>Veillonellales</taxon>
        <taxon>Veillonellaceae</taxon>
        <taxon>Dialister</taxon>
    </lineage>
</organism>
<dbReference type="GO" id="GO:0016036">
    <property type="term" value="P:cellular response to phosphate starvation"/>
    <property type="evidence" value="ECO:0007669"/>
    <property type="project" value="TreeGrafter"/>
</dbReference>
<dbReference type="GO" id="GO:0005886">
    <property type="term" value="C:plasma membrane"/>
    <property type="evidence" value="ECO:0007669"/>
    <property type="project" value="UniProtKB-SubCell"/>
</dbReference>